<organism evidence="2 3">
    <name type="scientific">Pseudomonas citronellolis</name>
    <dbReference type="NCBI Taxonomy" id="53408"/>
    <lineage>
        <taxon>Bacteria</taxon>
        <taxon>Pseudomonadati</taxon>
        <taxon>Pseudomonadota</taxon>
        <taxon>Gammaproteobacteria</taxon>
        <taxon>Pseudomonadales</taxon>
        <taxon>Pseudomonadaceae</taxon>
        <taxon>Pseudomonas</taxon>
    </lineage>
</organism>
<dbReference type="PANTHER" id="PTHR21197:SF0">
    <property type="entry name" value="UDP-GALACTOPYRANOSE MUTASE"/>
    <property type="match status" value="1"/>
</dbReference>
<dbReference type="PRINTS" id="PR00419">
    <property type="entry name" value="ADXRDTASE"/>
</dbReference>
<dbReference type="Proteomes" id="UP000077748">
    <property type="component" value="Chromosome"/>
</dbReference>
<dbReference type="InterPro" id="IPR036188">
    <property type="entry name" value="FAD/NAD-bd_sf"/>
</dbReference>
<reference evidence="2 3" key="1">
    <citation type="submission" date="2016-05" db="EMBL/GenBank/DDBJ databases">
        <title>Genome Sequence of Pseudomonas citronellolis Strain SJTE-3, an Estrogens and Persistent Organic Pollutants degradation strain.</title>
        <authorList>
            <person name="Liang R."/>
        </authorList>
    </citation>
    <scope>NUCLEOTIDE SEQUENCE [LARGE SCALE GENOMIC DNA]</scope>
    <source>
        <strain evidence="2 3">SJTE-3</strain>
    </source>
</reference>
<sequence>MLNRSIVIVGAGPAGLTSAYELQNAGFSNVIVIEADAQVGGISRTVNYKGNRIDIGGHRFFSKSDWVMSWWQNVMPLAADGVSGDTLLQYKGKTSDLPVCVVASECHDPEVVLLLRDRLSRIYFGKEFFDYPLKLNLDSLRKLGMIKVFTYGVSYLSAKLRPIKPETSLQDFLINRFGEKLYRQFFKEYTEKVWGVGCDEISAEWGAQRIKSLSIIGAIVHAIKKVLGLGADVAHTSLIERFIYPKYGPGQMWEQVAERFVAAGGRLEMNSRVVEFGSSGGRIDSVGFIDAKGDFHRIECEQVISTMPIKDFVSASRGGISQQAREVAGALQYRDFITVGLLYSKQDLAKALDDNWIYIQEPGVKVGRVQVFNNWSPYMVADQETVWLGLEFFCRETDSLWLMSDEDLKVLAQQEMKQIGLVLPDWAIDSVVIRVPKAYPGYFGDAYKNFDILRKELDSIENLFLIGRNGMHRYNNQDHSMLTAREAAAQIISGNVDKERIWAINVDDEYHEEK</sequence>
<evidence type="ECO:0000259" key="1">
    <source>
        <dbReference type="Pfam" id="PF01593"/>
    </source>
</evidence>
<protein>
    <recommendedName>
        <fullName evidence="1">Amine oxidase domain-containing protein</fullName>
    </recommendedName>
</protein>
<gene>
    <name evidence="2" type="ORF">A9C11_05125</name>
</gene>
<dbReference type="InterPro" id="IPR002937">
    <property type="entry name" value="Amino_oxidase"/>
</dbReference>
<proteinExistence type="predicted"/>
<dbReference type="NCBIfam" id="NF005546">
    <property type="entry name" value="PRK07208.1-2"/>
    <property type="match status" value="1"/>
</dbReference>
<name>A0A1A9K7I3_9PSED</name>
<dbReference type="RefSeq" id="WP_064581990.1">
    <property type="nucleotide sequence ID" value="NZ_CP015878.1"/>
</dbReference>
<evidence type="ECO:0000313" key="3">
    <source>
        <dbReference type="Proteomes" id="UP000077748"/>
    </source>
</evidence>
<dbReference type="Pfam" id="PF01593">
    <property type="entry name" value="Amino_oxidase"/>
    <property type="match status" value="1"/>
</dbReference>
<evidence type="ECO:0000313" key="2">
    <source>
        <dbReference type="EMBL" id="ANI13401.1"/>
    </source>
</evidence>
<dbReference type="EMBL" id="CP015878">
    <property type="protein sequence ID" value="ANI13401.1"/>
    <property type="molecule type" value="Genomic_DNA"/>
</dbReference>
<dbReference type="SUPFAM" id="SSF51971">
    <property type="entry name" value="Nucleotide-binding domain"/>
    <property type="match status" value="1"/>
</dbReference>
<dbReference type="AlphaFoldDB" id="A0A1A9K7I3"/>
<dbReference type="GO" id="GO:0016491">
    <property type="term" value="F:oxidoreductase activity"/>
    <property type="evidence" value="ECO:0007669"/>
    <property type="project" value="InterPro"/>
</dbReference>
<dbReference type="Gene3D" id="3.50.50.60">
    <property type="entry name" value="FAD/NAD(P)-binding domain"/>
    <property type="match status" value="1"/>
</dbReference>
<dbReference type="GO" id="GO:0005829">
    <property type="term" value="C:cytosol"/>
    <property type="evidence" value="ECO:0007669"/>
    <property type="project" value="TreeGrafter"/>
</dbReference>
<dbReference type="GO" id="GO:0050660">
    <property type="term" value="F:flavin adenine dinucleotide binding"/>
    <property type="evidence" value="ECO:0007669"/>
    <property type="project" value="TreeGrafter"/>
</dbReference>
<dbReference type="NCBIfam" id="NF005548">
    <property type="entry name" value="PRK07208.1-4"/>
    <property type="match status" value="1"/>
</dbReference>
<accession>A0A1A9K7I3</accession>
<dbReference type="GO" id="GO:0008767">
    <property type="term" value="F:UDP-galactopyranose mutase activity"/>
    <property type="evidence" value="ECO:0007669"/>
    <property type="project" value="TreeGrafter"/>
</dbReference>
<feature type="domain" description="Amine oxidase" evidence="1">
    <location>
        <begin position="14"/>
        <end position="492"/>
    </location>
</feature>
<dbReference type="PANTHER" id="PTHR21197">
    <property type="entry name" value="UDP-GALACTOPYRANOSE MUTASE"/>
    <property type="match status" value="1"/>
</dbReference>